<keyword evidence="2" id="KW-1185">Reference proteome</keyword>
<dbReference type="InterPro" id="IPR043128">
    <property type="entry name" value="Rev_trsase/Diguanyl_cyclase"/>
</dbReference>
<dbReference type="InParanoid" id="W4KA67"/>
<dbReference type="KEGG" id="hir:HETIRDRAFT_232582"/>
<feature type="non-terminal residue" evidence="1">
    <location>
        <position position="139"/>
    </location>
</feature>
<gene>
    <name evidence="1" type="ORF">HETIRDRAFT_232582</name>
</gene>
<dbReference type="EMBL" id="KI925457">
    <property type="protein sequence ID" value="ETW82673.1"/>
    <property type="molecule type" value="Genomic_DNA"/>
</dbReference>
<dbReference type="PANTHER" id="PTHR24559:SF444">
    <property type="entry name" value="REVERSE TRANSCRIPTASE DOMAIN-CONTAINING PROTEIN"/>
    <property type="match status" value="1"/>
</dbReference>
<dbReference type="HOGENOM" id="CLU_1975813_0_0_1"/>
<dbReference type="AlphaFoldDB" id="W4KA67"/>
<dbReference type="RefSeq" id="XP_009545010.1">
    <property type="nucleotide sequence ID" value="XM_009546715.1"/>
</dbReference>
<protein>
    <submittedName>
        <fullName evidence="1">Uncharacterized protein</fullName>
    </submittedName>
</protein>
<dbReference type="InterPro" id="IPR043502">
    <property type="entry name" value="DNA/RNA_pol_sf"/>
</dbReference>
<organism evidence="1 2">
    <name type="scientific">Heterobasidion irregulare (strain TC 32-1)</name>
    <dbReference type="NCBI Taxonomy" id="747525"/>
    <lineage>
        <taxon>Eukaryota</taxon>
        <taxon>Fungi</taxon>
        <taxon>Dikarya</taxon>
        <taxon>Basidiomycota</taxon>
        <taxon>Agaricomycotina</taxon>
        <taxon>Agaricomycetes</taxon>
        <taxon>Russulales</taxon>
        <taxon>Bondarzewiaceae</taxon>
        <taxon>Heterobasidion</taxon>
        <taxon>Heterobasidion annosum species complex</taxon>
    </lineage>
</organism>
<evidence type="ECO:0000313" key="1">
    <source>
        <dbReference type="EMBL" id="ETW82673.1"/>
    </source>
</evidence>
<dbReference type="Gene3D" id="3.10.10.10">
    <property type="entry name" value="HIV Type 1 Reverse Transcriptase, subunit A, domain 1"/>
    <property type="match status" value="1"/>
</dbReference>
<dbReference type="OrthoDB" id="5599163at2759"/>
<dbReference type="Proteomes" id="UP000030671">
    <property type="component" value="Unassembled WGS sequence"/>
</dbReference>
<proteinExistence type="predicted"/>
<sequence>ITGIYDEVCRLIKTKIATGVYEPSNSSYRSRWFMVIKKTNSTTTGTKLRIVHSLEPLNAVTIQHSGVPPYTDQIAEQFAARACGGILDLYVGYDERGLSESSRDFTTFQTPFGAHRLVTLPMGWTNSVPIFHDDVTHIL</sequence>
<accession>W4KA67</accession>
<dbReference type="PANTHER" id="PTHR24559">
    <property type="entry name" value="TRANSPOSON TY3-I GAG-POL POLYPROTEIN"/>
    <property type="match status" value="1"/>
</dbReference>
<dbReference type="GeneID" id="20668718"/>
<reference evidence="1 2" key="1">
    <citation type="journal article" date="2012" name="New Phytol.">
        <title>Insight into trade-off between wood decay and parasitism from the genome of a fungal forest pathogen.</title>
        <authorList>
            <person name="Olson A."/>
            <person name="Aerts A."/>
            <person name="Asiegbu F."/>
            <person name="Belbahri L."/>
            <person name="Bouzid O."/>
            <person name="Broberg A."/>
            <person name="Canback B."/>
            <person name="Coutinho P.M."/>
            <person name="Cullen D."/>
            <person name="Dalman K."/>
            <person name="Deflorio G."/>
            <person name="van Diepen L.T."/>
            <person name="Dunand C."/>
            <person name="Duplessis S."/>
            <person name="Durling M."/>
            <person name="Gonthier P."/>
            <person name="Grimwood J."/>
            <person name="Fossdal C.G."/>
            <person name="Hansson D."/>
            <person name="Henrissat B."/>
            <person name="Hietala A."/>
            <person name="Himmelstrand K."/>
            <person name="Hoffmeister D."/>
            <person name="Hogberg N."/>
            <person name="James T.Y."/>
            <person name="Karlsson M."/>
            <person name="Kohler A."/>
            <person name="Kues U."/>
            <person name="Lee Y.H."/>
            <person name="Lin Y.C."/>
            <person name="Lind M."/>
            <person name="Lindquist E."/>
            <person name="Lombard V."/>
            <person name="Lucas S."/>
            <person name="Lunden K."/>
            <person name="Morin E."/>
            <person name="Murat C."/>
            <person name="Park J."/>
            <person name="Raffaello T."/>
            <person name="Rouze P."/>
            <person name="Salamov A."/>
            <person name="Schmutz J."/>
            <person name="Solheim H."/>
            <person name="Stahlberg J."/>
            <person name="Velez H."/>
            <person name="de Vries R.P."/>
            <person name="Wiebenga A."/>
            <person name="Woodward S."/>
            <person name="Yakovlev I."/>
            <person name="Garbelotto M."/>
            <person name="Martin F."/>
            <person name="Grigoriev I.V."/>
            <person name="Stenlid J."/>
        </authorList>
    </citation>
    <scope>NUCLEOTIDE SEQUENCE [LARGE SCALE GENOMIC DNA]</scope>
    <source>
        <strain evidence="1 2">TC 32-1</strain>
    </source>
</reference>
<evidence type="ECO:0000313" key="2">
    <source>
        <dbReference type="Proteomes" id="UP000030671"/>
    </source>
</evidence>
<dbReference type="SUPFAM" id="SSF56672">
    <property type="entry name" value="DNA/RNA polymerases"/>
    <property type="match status" value="1"/>
</dbReference>
<dbReference type="Gene3D" id="3.30.70.270">
    <property type="match status" value="1"/>
</dbReference>
<feature type="non-terminal residue" evidence="1">
    <location>
        <position position="1"/>
    </location>
</feature>
<dbReference type="CDD" id="cd01647">
    <property type="entry name" value="RT_LTR"/>
    <property type="match status" value="1"/>
</dbReference>
<name>W4KA67_HETIT</name>
<dbReference type="InterPro" id="IPR053134">
    <property type="entry name" value="RNA-dir_DNA_polymerase"/>
</dbReference>